<evidence type="ECO:0000313" key="5">
    <source>
        <dbReference type="Proteomes" id="UP000747542"/>
    </source>
</evidence>
<gene>
    <name evidence="4" type="primary">DHRSX-L</name>
    <name evidence="4" type="ORF">Hamer_G015486</name>
</gene>
<keyword evidence="2" id="KW-0560">Oxidoreductase</keyword>
<keyword evidence="3" id="KW-1133">Transmembrane helix</keyword>
<name>A0A8J5NBJ9_HOMAM</name>
<dbReference type="SUPFAM" id="SSF51735">
    <property type="entry name" value="NAD(P)-binding Rossmann-fold domains"/>
    <property type="match status" value="1"/>
</dbReference>
<keyword evidence="5" id="KW-1185">Reference proteome</keyword>
<protein>
    <submittedName>
        <fullName evidence="4">Dehydrogenase/reductase SDR family member on chromosome X-like</fullName>
    </submittedName>
</protein>
<evidence type="ECO:0000313" key="4">
    <source>
        <dbReference type="EMBL" id="KAG7176667.1"/>
    </source>
</evidence>
<dbReference type="InterPro" id="IPR036291">
    <property type="entry name" value="NAD(P)-bd_dom_sf"/>
</dbReference>
<evidence type="ECO:0000256" key="1">
    <source>
        <dbReference type="ARBA" id="ARBA00006484"/>
    </source>
</evidence>
<dbReference type="GO" id="GO:0016491">
    <property type="term" value="F:oxidoreductase activity"/>
    <property type="evidence" value="ECO:0007669"/>
    <property type="project" value="UniProtKB-KW"/>
</dbReference>
<evidence type="ECO:0000256" key="2">
    <source>
        <dbReference type="ARBA" id="ARBA00023002"/>
    </source>
</evidence>
<evidence type="ECO:0000256" key="3">
    <source>
        <dbReference type="SAM" id="Phobius"/>
    </source>
</evidence>
<keyword evidence="3" id="KW-0472">Membrane</keyword>
<sequence length="320" mass="35507">MTMDSVGKYLWIVWSYLKLYALGLWYLVKELCTPHKKPSGIESQNGRVAIVTGGGRGIGLETVRRFLELNMTVVIAGRNVAALEEAVSELRAEGIQGGTTKCLELDLMRLSSVRKFVEEFFALNFPLHLLVNNAGIMFWPKEITEDGHESHWSVNYLGHFLLTHLLFPSLVANSTPERPARVVNLSSSAHYIGSINFDDINSNKLAQLMFTMTLADHQRSSGGNVVVNAVHPGVVATQLFQHVAWARIFPLLATTFLKTPHQGSDTVVHVALSSQAMEGGYYYENCTITKPATAAMNSDDRACLWVLSCKQLEIEHFGQI</sequence>
<comment type="similarity">
    <text evidence="1">Belongs to the short-chain dehydrogenases/reductases (SDR) family.</text>
</comment>
<proteinExistence type="inferred from homology"/>
<accession>A0A8J5NBJ9</accession>
<reference evidence="4" key="1">
    <citation type="journal article" date="2021" name="Sci. Adv.">
        <title>The American lobster genome reveals insights on longevity, neural, and immune adaptations.</title>
        <authorList>
            <person name="Polinski J.M."/>
            <person name="Zimin A.V."/>
            <person name="Clark K.F."/>
            <person name="Kohn A.B."/>
            <person name="Sadowski N."/>
            <person name="Timp W."/>
            <person name="Ptitsyn A."/>
            <person name="Khanna P."/>
            <person name="Romanova D.Y."/>
            <person name="Williams P."/>
            <person name="Greenwood S.J."/>
            <person name="Moroz L.L."/>
            <person name="Walt D.R."/>
            <person name="Bodnar A.G."/>
        </authorList>
    </citation>
    <scope>NUCLEOTIDE SEQUENCE</scope>
    <source>
        <tissue evidence="4">Heart &amp; testis</tissue>
    </source>
</reference>
<dbReference type="AlphaFoldDB" id="A0A8J5NBJ9"/>
<dbReference type="Proteomes" id="UP000747542">
    <property type="component" value="Unassembled WGS sequence"/>
</dbReference>
<dbReference type="PRINTS" id="PR00081">
    <property type="entry name" value="GDHRDH"/>
</dbReference>
<feature type="transmembrane region" description="Helical" evidence="3">
    <location>
        <begin position="9"/>
        <end position="28"/>
    </location>
</feature>
<dbReference type="PANTHER" id="PTHR24320:SF264">
    <property type="entry name" value="DEHYDROGENASE_REDUCTASE SDR FAMILY MEMBER ON CHROMOSOME X"/>
    <property type="match status" value="1"/>
</dbReference>
<dbReference type="Gene3D" id="3.40.50.720">
    <property type="entry name" value="NAD(P)-binding Rossmann-like Domain"/>
    <property type="match status" value="1"/>
</dbReference>
<dbReference type="PANTHER" id="PTHR24320">
    <property type="entry name" value="RETINOL DEHYDROGENASE"/>
    <property type="match status" value="1"/>
</dbReference>
<dbReference type="Pfam" id="PF00106">
    <property type="entry name" value="adh_short"/>
    <property type="match status" value="1"/>
</dbReference>
<comment type="caution">
    <text evidence="4">The sequence shown here is derived from an EMBL/GenBank/DDBJ whole genome shotgun (WGS) entry which is preliminary data.</text>
</comment>
<dbReference type="EMBL" id="JAHLQT010003055">
    <property type="protein sequence ID" value="KAG7176667.1"/>
    <property type="molecule type" value="Genomic_DNA"/>
</dbReference>
<keyword evidence="3" id="KW-0812">Transmembrane</keyword>
<dbReference type="InterPro" id="IPR002347">
    <property type="entry name" value="SDR_fam"/>
</dbReference>
<organism evidence="4 5">
    <name type="scientific">Homarus americanus</name>
    <name type="common">American lobster</name>
    <dbReference type="NCBI Taxonomy" id="6706"/>
    <lineage>
        <taxon>Eukaryota</taxon>
        <taxon>Metazoa</taxon>
        <taxon>Ecdysozoa</taxon>
        <taxon>Arthropoda</taxon>
        <taxon>Crustacea</taxon>
        <taxon>Multicrustacea</taxon>
        <taxon>Malacostraca</taxon>
        <taxon>Eumalacostraca</taxon>
        <taxon>Eucarida</taxon>
        <taxon>Decapoda</taxon>
        <taxon>Pleocyemata</taxon>
        <taxon>Astacidea</taxon>
        <taxon>Nephropoidea</taxon>
        <taxon>Nephropidae</taxon>
        <taxon>Homarus</taxon>
    </lineage>
</organism>